<evidence type="ECO:0000313" key="3">
    <source>
        <dbReference type="Proteomes" id="UP000270046"/>
    </source>
</evidence>
<dbReference type="KEGG" id="muh:HYN43_017045"/>
<name>A0A494VND3_9SPHI</name>
<dbReference type="InterPro" id="IPR002850">
    <property type="entry name" value="PIN_toxin-like"/>
</dbReference>
<dbReference type="SUPFAM" id="SSF88723">
    <property type="entry name" value="PIN domain-like"/>
    <property type="match status" value="1"/>
</dbReference>
<dbReference type="InterPro" id="IPR002716">
    <property type="entry name" value="PIN_dom"/>
</dbReference>
<protein>
    <submittedName>
        <fullName evidence="2">Putative toxin-antitoxin system toxin component, PIN family</fullName>
    </submittedName>
</protein>
<dbReference type="Proteomes" id="UP000270046">
    <property type="component" value="Chromosome"/>
</dbReference>
<dbReference type="Gene3D" id="3.40.50.1010">
    <property type="entry name" value="5'-nuclease"/>
    <property type="match status" value="1"/>
</dbReference>
<dbReference type="EMBL" id="CP032869">
    <property type="protein sequence ID" value="AYL96906.1"/>
    <property type="molecule type" value="Genomic_DNA"/>
</dbReference>
<proteinExistence type="predicted"/>
<dbReference type="OrthoDB" id="9802590at2"/>
<accession>A0A494VND3</accession>
<organism evidence="2 3">
    <name type="scientific">Mucilaginibacter celer</name>
    <dbReference type="NCBI Taxonomy" id="2305508"/>
    <lineage>
        <taxon>Bacteria</taxon>
        <taxon>Pseudomonadati</taxon>
        <taxon>Bacteroidota</taxon>
        <taxon>Sphingobacteriia</taxon>
        <taxon>Sphingobacteriales</taxon>
        <taxon>Sphingobacteriaceae</taxon>
        <taxon>Mucilaginibacter</taxon>
    </lineage>
</organism>
<dbReference type="PANTHER" id="PTHR34610:SF3">
    <property type="entry name" value="SSL7007 PROTEIN"/>
    <property type="match status" value="1"/>
</dbReference>
<dbReference type="NCBIfam" id="TIGR00305">
    <property type="entry name" value="putative toxin-antitoxin system toxin component, PIN family"/>
    <property type="match status" value="1"/>
</dbReference>
<reference evidence="2 3" key="1">
    <citation type="submission" date="2018-10" db="EMBL/GenBank/DDBJ databases">
        <title>Genome sequencing of Mucilaginibacter sp. HYN0043.</title>
        <authorList>
            <person name="Kim M."/>
            <person name="Yi H."/>
        </authorList>
    </citation>
    <scope>NUCLEOTIDE SEQUENCE [LARGE SCALE GENOMIC DNA]</scope>
    <source>
        <strain evidence="2 3">HYN0043</strain>
    </source>
</reference>
<dbReference type="InterPro" id="IPR029060">
    <property type="entry name" value="PIN-like_dom_sf"/>
</dbReference>
<dbReference type="AlphaFoldDB" id="A0A494VND3"/>
<dbReference type="SMART" id="SM00670">
    <property type="entry name" value="PINc"/>
    <property type="match status" value="1"/>
</dbReference>
<feature type="domain" description="PIN" evidence="1">
    <location>
        <begin position="1"/>
        <end position="112"/>
    </location>
</feature>
<dbReference type="Pfam" id="PF13470">
    <property type="entry name" value="PIN_3"/>
    <property type="match status" value="1"/>
</dbReference>
<dbReference type="PANTHER" id="PTHR34610">
    <property type="entry name" value="SSL7007 PROTEIN"/>
    <property type="match status" value="1"/>
</dbReference>
<evidence type="ECO:0000313" key="2">
    <source>
        <dbReference type="EMBL" id="AYL96906.1"/>
    </source>
</evidence>
<gene>
    <name evidence="2" type="ORF">HYN43_017045</name>
</gene>
<evidence type="ECO:0000259" key="1">
    <source>
        <dbReference type="SMART" id="SM00670"/>
    </source>
</evidence>
<dbReference type="RefSeq" id="WP_119410493.1">
    <property type="nucleotide sequence ID" value="NZ_CP032869.1"/>
</dbReference>
<keyword evidence="3" id="KW-1185">Reference proteome</keyword>
<sequence length="115" mass="13389">MRVVIDTNCLLASIPSQSPHYWLYKAFRNLNFEWLISNEVLTEYNELLSSYYSTQTAEIVLDLLSVAQNVIYIEAYFKWNLITKDPDDNKFVDLAIVGNADYITTNDKHFDVLNN</sequence>